<dbReference type="EMBL" id="DSEU01000013">
    <property type="protein sequence ID" value="HEM66429.1"/>
    <property type="molecule type" value="Genomic_DNA"/>
</dbReference>
<organism evidence="1">
    <name type="scientific">Ignisphaera aggregans</name>
    <dbReference type="NCBI Taxonomy" id="334771"/>
    <lineage>
        <taxon>Archaea</taxon>
        <taxon>Thermoproteota</taxon>
        <taxon>Thermoprotei</taxon>
        <taxon>Desulfurococcales</taxon>
        <taxon>Desulfurococcaceae</taxon>
        <taxon>Ignisphaera</taxon>
    </lineage>
</organism>
<dbReference type="AlphaFoldDB" id="A0A7J2U1K5"/>
<gene>
    <name evidence="1" type="ORF">ENO26_02495</name>
</gene>
<name>A0A7J2U1K5_9CREN</name>
<evidence type="ECO:0000313" key="1">
    <source>
        <dbReference type="EMBL" id="HEM66429.1"/>
    </source>
</evidence>
<reference evidence="1" key="1">
    <citation type="journal article" date="2020" name="mSystems">
        <title>Genome- and Community-Level Interaction Insights into Carbon Utilization and Element Cycling Functions of Hydrothermarchaeota in Hydrothermal Sediment.</title>
        <authorList>
            <person name="Zhou Z."/>
            <person name="Liu Y."/>
            <person name="Xu W."/>
            <person name="Pan J."/>
            <person name="Luo Z.H."/>
            <person name="Li M."/>
        </authorList>
    </citation>
    <scope>NUCLEOTIDE SEQUENCE [LARGE SCALE GENOMIC DNA]</scope>
    <source>
        <strain evidence="1">SpSt-125</strain>
    </source>
</reference>
<sequence>MNTDIYVARGSERNIYRSVVKGVEKSIVESILGVSAPKESIDSFGYVHLWGVPKSGAEKYWRSIKRGDIIIILPVKKSRRELNECYITIVIDKYPINAIPEEIERSVKLSRVVWEPYRRKQGVTESYPYIVFLESRVSIESINNVLKMLGKDTKSLAGYRESIQRVRVISEQALQELIQRIYKVPDIATILSLFEEAYLELSTRFGWNPVNCYYYSTKYNVCYGAPIPLGNKEVWGREGLFEELNKKLVEKGFRPITWELLKQIIKSITRPGMVWASWFSSVYTKQVEPHDVTIMKPLTQEPQ</sequence>
<accession>A0A7J2U1K5</accession>
<comment type="caution">
    <text evidence="1">The sequence shown here is derived from an EMBL/GenBank/DDBJ whole genome shotgun (WGS) entry which is preliminary data.</text>
</comment>
<proteinExistence type="predicted"/>
<protein>
    <submittedName>
        <fullName evidence="1">Uncharacterized protein</fullName>
    </submittedName>
</protein>